<accession>A0A830F5U5</accession>
<dbReference type="EMBL" id="BMPF01000001">
    <property type="protein sequence ID" value="GGL22436.1"/>
    <property type="molecule type" value="Genomic_DNA"/>
</dbReference>
<feature type="transmembrane region" description="Helical" evidence="2">
    <location>
        <begin position="12"/>
        <end position="33"/>
    </location>
</feature>
<feature type="region of interest" description="Disordered" evidence="1">
    <location>
        <begin position="94"/>
        <end position="114"/>
    </location>
</feature>
<keyword evidence="2" id="KW-1133">Transmembrane helix</keyword>
<organism evidence="3 4">
    <name type="scientific">Halarchaeum grantii</name>
    <dbReference type="NCBI Taxonomy" id="1193105"/>
    <lineage>
        <taxon>Archaea</taxon>
        <taxon>Methanobacteriati</taxon>
        <taxon>Methanobacteriota</taxon>
        <taxon>Stenosarchaea group</taxon>
        <taxon>Halobacteria</taxon>
        <taxon>Halobacteriales</taxon>
        <taxon>Halobacteriaceae</taxon>
    </lineage>
</organism>
<comment type="caution">
    <text evidence="3">The sequence shown here is derived from an EMBL/GenBank/DDBJ whole genome shotgun (WGS) entry which is preliminary data.</text>
</comment>
<gene>
    <name evidence="3" type="ORF">GCM10009037_02320</name>
</gene>
<reference evidence="3 4" key="1">
    <citation type="journal article" date="2019" name="Int. J. Syst. Evol. Microbiol.">
        <title>The Global Catalogue of Microorganisms (GCM) 10K type strain sequencing project: providing services to taxonomists for standard genome sequencing and annotation.</title>
        <authorList>
            <consortium name="The Broad Institute Genomics Platform"/>
            <consortium name="The Broad Institute Genome Sequencing Center for Infectious Disease"/>
            <person name="Wu L."/>
            <person name="Ma J."/>
        </authorList>
    </citation>
    <scope>NUCLEOTIDE SEQUENCE [LARGE SCALE GENOMIC DNA]</scope>
    <source>
        <strain evidence="3 4">JCM 19585</strain>
    </source>
</reference>
<dbReference type="InterPro" id="IPR056613">
    <property type="entry name" value="DUF7287"/>
</dbReference>
<evidence type="ECO:0000256" key="2">
    <source>
        <dbReference type="SAM" id="Phobius"/>
    </source>
</evidence>
<evidence type="ECO:0000313" key="4">
    <source>
        <dbReference type="Proteomes" id="UP000628840"/>
    </source>
</evidence>
<proteinExistence type="predicted"/>
<keyword evidence="2" id="KW-0812">Transmembrane</keyword>
<dbReference type="Pfam" id="PF23958">
    <property type="entry name" value="DUF7287"/>
    <property type="match status" value="1"/>
</dbReference>
<name>A0A830F5U5_9EURY</name>
<keyword evidence="4" id="KW-1185">Reference proteome</keyword>
<protein>
    <submittedName>
        <fullName evidence="3">Uncharacterized protein</fullName>
    </submittedName>
</protein>
<sequence length="133" mass="14006">MSERAQTTIDFAVGASVFLLTVAFAFSFVPGLITPFASGQESAPVVANRVADDLVQQDLAVEGDPYTLREPLNLDGPTLDVPPLMDANVTLTNESGGTIASRGPTPPSTASTSGAWRVVTYQGDHADLRVTVW</sequence>
<keyword evidence="2" id="KW-0472">Membrane</keyword>
<dbReference type="Proteomes" id="UP000628840">
    <property type="component" value="Unassembled WGS sequence"/>
</dbReference>
<evidence type="ECO:0000313" key="3">
    <source>
        <dbReference type="EMBL" id="GGL22436.1"/>
    </source>
</evidence>
<dbReference type="RefSeq" id="WP_188876724.1">
    <property type="nucleotide sequence ID" value="NZ_BMPF01000001.1"/>
</dbReference>
<dbReference type="AlphaFoldDB" id="A0A830F5U5"/>
<evidence type="ECO:0000256" key="1">
    <source>
        <dbReference type="SAM" id="MobiDB-lite"/>
    </source>
</evidence>
<dbReference type="OrthoDB" id="125215at2157"/>